<dbReference type="FunFam" id="1.10.287.80:FF:000003">
    <property type="entry name" value="ATP synthase gamma chain, chloroplastic"/>
    <property type="match status" value="1"/>
</dbReference>
<evidence type="ECO:0000256" key="10">
    <source>
        <dbReference type="ARBA" id="ARBA00060385"/>
    </source>
</evidence>
<evidence type="ECO:0000256" key="9">
    <source>
        <dbReference type="ARBA" id="ARBA00023310"/>
    </source>
</evidence>
<dbReference type="InterPro" id="IPR023632">
    <property type="entry name" value="ATP_synth_F1_gsu_CS"/>
</dbReference>
<name>A0A1M6VWF1_9BACT</name>
<dbReference type="InterPro" id="IPR000131">
    <property type="entry name" value="ATP_synth_F1_gsu"/>
</dbReference>
<evidence type="ECO:0000256" key="2">
    <source>
        <dbReference type="ARBA" id="ARBA00004170"/>
    </source>
</evidence>
<dbReference type="STRING" id="633813.SAMN04488087_2143"/>
<dbReference type="PANTHER" id="PTHR11693:SF22">
    <property type="entry name" value="ATP SYNTHASE SUBUNIT GAMMA, MITOCHONDRIAL"/>
    <property type="match status" value="1"/>
</dbReference>
<accession>A0A1M6VWF1</accession>
<comment type="subcellular location">
    <subcellularLocation>
        <location evidence="11">Cell membrane</location>
        <topology evidence="11">Peripheral membrane protein</topology>
    </subcellularLocation>
    <subcellularLocation>
        <location evidence="2">Membrane</location>
        <topology evidence="2">Peripheral membrane protein</topology>
    </subcellularLocation>
    <subcellularLocation>
        <location evidence="10">Thylakoid</location>
    </subcellularLocation>
</comment>
<comment type="similarity">
    <text evidence="3 11">Belongs to the ATPase gamma chain family.</text>
</comment>
<dbReference type="PRINTS" id="PR00126">
    <property type="entry name" value="ATPASEGAMMA"/>
</dbReference>
<keyword evidence="5 11" id="KW-0375">Hydrogen ion transport</keyword>
<organism evidence="12 13">
    <name type="scientific">Rhodothermus profundi</name>
    <dbReference type="NCBI Taxonomy" id="633813"/>
    <lineage>
        <taxon>Bacteria</taxon>
        <taxon>Pseudomonadati</taxon>
        <taxon>Rhodothermota</taxon>
        <taxon>Rhodothermia</taxon>
        <taxon>Rhodothermales</taxon>
        <taxon>Rhodothermaceae</taxon>
        <taxon>Rhodothermus</taxon>
    </lineage>
</organism>
<evidence type="ECO:0000313" key="13">
    <source>
        <dbReference type="Proteomes" id="UP000185812"/>
    </source>
</evidence>
<dbReference type="Proteomes" id="UP000185812">
    <property type="component" value="Unassembled WGS sequence"/>
</dbReference>
<keyword evidence="13" id="KW-1185">Reference proteome</keyword>
<evidence type="ECO:0000256" key="6">
    <source>
        <dbReference type="ARBA" id="ARBA00023065"/>
    </source>
</evidence>
<dbReference type="GO" id="GO:0005524">
    <property type="term" value="F:ATP binding"/>
    <property type="evidence" value="ECO:0007669"/>
    <property type="project" value="UniProtKB-UniRule"/>
</dbReference>
<dbReference type="Gene3D" id="3.40.1380.10">
    <property type="match status" value="1"/>
</dbReference>
<sequence>MASLRDIRNRINSVKSTQQVTRAMKMVAAAKLRRAQERIFQTRPYAFQLAEVISHLQGHVDPSTHPLFQPRAERQAALLVVVTADRGLAGAFNANIIKLTEQTIAQEFAALQQAGRLYLYCVGRKGYDYFRRRDYQIVASRQGFFDRLTFEVARQISEEIVGGYLERRWDEVRIVYNEFRNTIAQNRIVEPFLPIPPERFLTPIMERELGRRPQLKPGYQVDYIFEPSPQEILEALVPRYLNYQIWRILLESYASEQGARMVAMDNATTNAEELLRQLRLKYNRARQDAITKEILEITSGAEALAKGGG</sequence>
<dbReference type="SUPFAM" id="SSF52943">
    <property type="entry name" value="ATP synthase (F1-ATPase), gamma subunit"/>
    <property type="match status" value="1"/>
</dbReference>
<evidence type="ECO:0000256" key="7">
    <source>
        <dbReference type="ARBA" id="ARBA00023136"/>
    </source>
</evidence>
<evidence type="ECO:0000256" key="11">
    <source>
        <dbReference type="HAMAP-Rule" id="MF_00815"/>
    </source>
</evidence>
<dbReference type="GO" id="GO:0046933">
    <property type="term" value="F:proton-transporting ATP synthase activity, rotational mechanism"/>
    <property type="evidence" value="ECO:0007669"/>
    <property type="project" value="UniProtKB-UniRule"/>
</dbReference>
<dbReference type="HAMAP" id="MF_00815">
    <property type="entry name" value="ATP_synth_gamma_bact"/>
    <property type="match status" value="1"/>
</dbReference>
<evidence type="ECO:0000256" key="4">
    <source>
        <dbReference type="ARBA" id="ARBA00022448"/>
    </source>
</evidence>
<dbReference type="InterPro" id="IPR035968">
    <property type="entry name" value="ATP_synth_F1_ATPase_gsu"/>
</dbReference>
<evidence type="ECO:0000256" key="8">
    <source>
        <dbReference type="ARBA" id="ARBA00023196"/>
    </source>
</evidence>
<evidence type="ECO:0000256" key="3">
    <source>
        <dbReference type="ARBA" id="ARBA00007681"/>
    </source>
</evidence>
<dbReference type="NCBIfam" id="TIGR01146">
    <property type="entry name" value="ATPsyn_F1gamma"/>
    <property type="match status" value="1"/>
</dbReference>
<dbReference type="GO" id="GO:0045259">
    <property type="term" value="C:proton-transporting ATP synthase complex"/>
    <property type="evidence" value="ECO:0007669"/>
    <property type="project" value="UniProtKB-KW"/>
</dbReference>
<dbReference type="OrthoDB" id="9812769at2"/>
<reference evidence="13" key="1">
    <citation type="submission" date="2016-11" db="EMBL/GenBank/DDBJ databases">
        <authorList>
            <person name="Varghese N."/>
            <person name="Submissions S."/>
        </authorList>
    </citation>
    <scope>NUCLEOTIDE SEQUENCE [LARGE SCALE GENOMIC DNA]</scope>
    <source>
        <strain evidence="13">DSM 22212</strain>
    </source>
</reference>
<keyword evidence="6 11" id="KW-0406">Ion transport</keyword>
<evidence type="ECO:0000256" key="5">
    <source>
        <dbReference type="ARBA" id="ARBA00022781"/>
    </source>
</evidence>
<dbReference type="EMBL" id="FRAU01000007">
    <property type="protein sequence ID" value="SHK85823.1"/>
    <property type="molecule type" value="Genomic_DNA"/>
</dbReference>
<comment type="subunit">
    <text evidence="11">F-type ATPases have 2 components, CF(1) - the catalytic core - and CF(0) - the membrane proton channel. CF(1) has five subunits: alpha(3), beta(3), gamma(1), delta(1), epsilon(1). CF(0) has three main subunits: a, b and c.</text>
</comment>
<keyword evidence="4 11" id="KW-0813">Transport</keyword>
<dbReference type="Gene3D" id="1.10.287.80">
    <property type="entry name" value="ATP synthase, gamma subunit, helix hairpin domain"/>
    <property type="match status" value="2"/>
</dbReference>
<protein>
    <recommendedName>
        <fullName evidence="11">ATP synthase gamma chain</fullName>
    </recommendedName>
    <alternativeName>
        <fullName evidence="11">ATP synthase F1 sector gamma subunit</fullName>
    </alternativeName>
    <alternativeName>
        <fullName evidence="11">F-ATPase gamma subunit</fullName>
    </alternativeName>
</protein>
<keyword evidence="9 11" id="KW-0066">ATP synthesis</keyword>
<dbReference type="Pfam" id="PF00231">
    <property type="entry name" value="ATP-synt"/>
    <property type="match status" value="1"/>
</dbReference>
<proteinExistence type="inferred from homology"/>
<evidence type="ECO:0000256" key="1">
    <source>
        <dbReference type="ARBA" id="ARBA00003456"/>
    </source>
</evidence>
<keyword evidence="8 11" id="KW-0139">CF(1)</keyword>
<dbReference type="AlphaFoldDB" id="A0A1M6VWF1"/>
<dbReference type="RefSeq" id="WP_072715967.1">
    <property type="nucleotide sequence ID" value="NZ_FRAU01000007.1"/>
</dbReference>
<comment type="function">
    <text evidence="1 11">Produces ATP from ADP in the presence of a proton gradient across the membrane. The gamma chain is believed to be important in regulating ATPase activity and the flow of protons through the CF(0) complex.</text>
</comment>
<dbReference type="CDD" id="cd12151">
    <property type="entry name" value="F1-ATPase_gamma"/>
    <property type="match status" value="1"/>
</dbReference>
<keyword evidence="11" id="KW-1003">Cell membrane</keyword>
<dbReference type="GO" id="GO:0005886">
    <property type="term" value="C:plasma membrane"/>
    <property type="evidence" value="ECO:0007669"/>
    <property type="project" value="UniProtKB-SubCell"/>
</dbReference>
<keyword evidence="7 11" id="KW-0472">Membrane</keyword>
<dbReference type="PROSITE" id="PS00153">
    <property type="entry name" value="ATPASE_GAMMA"/>
    <property type="match status" value="1"/>
</dbReference>
<gene>
    <name evidence="11" type="primary">atpG</name>
    <name evidence="12" type="ORF">SAMN04488087_2143</name>
</gene>
<evidence type="ECO:0000313" key="12">
    <source>
        <dbReference type="EMBL" id="SHK85823.1"/>
    </source>
</evidence>
<dbReference type="GO" id="GO:0042777">
    <property type="term" value="P:proton motive force-driven plasma membrane ATP synthesis"/>
    <property type="evidence" value="ECO:0007669"/>
    <property type="project" value="UniProtKB-UniRule"/>
</dbReference>
<dbReference type="GO" id="GO:0009579">
    <property type="term" value="C:thylakoid"/>
    <property type="evidence" value="ECO:0007669"/>
    <property type="project" value="UniProtKB-SubCell"/>
</dbReference>
<dbReference type="PANTHER" id="PTHR11693">
    <property type="entry name" value="ATP SYNTHASE GAMMA CHAIN"/>
    <property type="match status" value="1"/>
</dbReference>